<evidence type="ECO:0000313" key="2">
    <source>
        <dbReference type="Proteomes" id="UP000463961"/>
    </source>
</evidence>
<dbReference type="RefSeq" id="WP_162050728.1">
    <property type="nucleotide sequence ID" value="NZ_AP019011.1"/>
</dbReference>
<dbReference type="AlphaFoldDB" id="A0A679HS75"/>
<name>A0A679HS75_9RHOO</name>
<proteinExistence type="predicted"/>
<dbReference type="Proteomes" id="UP000463961">
    <property type="component" value="Chromosome"/>
</dbReference>
<accession>A0A679HS75</accession>
<organism evidence="1 2">
    <name type="scientific">Fluviibacter phosphoraccumulans</name>
    <dbReference type="NCBI Taxonomy" id="1751046"/>
    <lineage>
        <taxon>Bacteria</taxon>
        <taxon>Pseudomonadati</taxon>
        <taxon>Pseudomonadota</taxon>
        <taxon>Betaproteobacteria</taxon>
        <taxon>Rhodocyclales</taxon>
        <taxon>Fluviibacteraceae</taxon>
        <taxon>Fluviibacter</taxon>
    </lineage>
</organism>
<evidence type="ECO:0000313" key="1">
    <source>
        <dbReference type="EMBL" id="BBU68487.1"/>
    </source>
</evidence>
<reference evidence="2" key="1">
    <citation type="submission" date="2020-01" db="EMBL/GenBank/DDBJ databases">
        <title>Phosphoaccumulans saitamaens gen. nov., sp. nov., a polyphosphate accumulating bacterium isolated from surface river water.</title>
        <authorList>
            <person name="Watanabe K."/>
            <person name="Suda W."/>
        </authorList>
    </citation>
    <scope>NUCLEOTIDE SEQUENCE [LARGE SCALE GENOMIC DNA]</scope>
    <source>
        <strain evidence="2">ICHIAU1</strain>
    </source>
</reference>
<keyword evidence="2" id="KW-1185">Reference proteome</keyword>
<gene>
    <name evidence="1" type="ORF">ICHIAU1_07700</name>
</gene>
<sequence>MWHLRRLLLSALMLASVGVEASSVECTVVVRSETHTMRIEPADTPYEVTKLDFDNGFRFAGQLLKEPLKLKTYTYFDSKDRYVLIHVNAQTLSDQACGKPLGENTIYSPRLENELSYHCILLCDKP</sequence>
<dbReference type="EMBL" id="AP022345">
    <property type="protein sequence ID" value="BBU68487.1"/>
    <property type="molecule type" value="Genomic_DNA"/>
</dbReference>
<protein>
    <submittedName>
        <fullName evidence="1">Uncharacterized protein</fullName>
    </submittedName>
</protein>